<evidence type="ECO:0000256" key="4">
    <source>
        <dbReference type="ARBA" id="ARBA00023235"/>
    </source>
</evidence>
<comment type="caution">
    <text evidence="7">The sequence shown here is derived from an EMBL/GenBank/DDBJ whole genome shotgun (WGS) entry which is preliminary data.</text>
</comment>
<dbReference type="OrthoDB" id="1902587at2759"/>
<feature type="domain" description="Nucleoplasmin-like" evidence="6">
    <location>
        <begin position="84"/>
        <end position="173"/>
    </location>
</feature>
<reference evidence="7" key="1">
    <citation type="submission" date="2020-10" db="EMBL/GenBank/DDBJ databases">
        <authorList>
            <person name="Han B."/>
            <person name="Lu T."/>
            <person name="Zhao Q."/>
            <person name="Huang X."/>
            <person name="Zhao Y."/>
        </authorList>
    </citation>
    <scope>NUCLEOTIDE SEQUENCE</scope>
</reference>
<keyword evidence="8" id="KW-1185">Reference proteome</keyword>
<feature type="region of interest" description="Disordered" evidence="5">
    <location>
        <begin position="418"/>
        <end position="437"/>
    </location>
</feature>
<feature type="compositionally biased region" description="Basic residues" evidence="5">
    <location>
        <begin position="424"/>
        <end position="437"/>
    </location>
</feature>
<evidence type="ECO:0000256" key="1">
    <source>
        <dbReference type="ARBA" id="ARBA00000971"/>
    </source>
</evidence>
<keyword evidence="3" id="KW-0697">Rotamase</keyword>
<evidence type="ECO:0000256" key="3">
    <source>
        <dbReference type="ARBA" id="ARBA00023110"/>
    </source>
</evidence>
<dbReference type="PANTHER" id="PTHR43811:SF19">
    <property type="entry name" value="39 KDA FK506-BINDING NUCLEAR PROTEIN"/>
    <property type="match status" value="1"/>
</dbReference>
<name>A0A811MEA2_9POAL</name>
<dbReference type="Proteomes" id="UP000604825">
    <property type="component" value="Unassembled WGS sequence"/>
</dbReference>
<sequence length="437" mass="47771">MRSAATHHHRGTTVDPTMVDRAWGGSSQGAVWGGASQGRGARRAAEPTGSSTRLSWCWIASPPGWLLPVPAPSNLRSDRERMAFWAVEVKPGEPYVHESSRQGRLRITQATLGNLESVGWSTIECSVGSMMPVRLCALNSTSGMYRLDLEYDEEQNVVFSVIGDSSVHLAGYYKIPDAAANVQALVTQSQEADDRETTHVHGIAQETTHVHGIAQEHNALDTEVHNDGTNQMVEQAGINAAANVDAFVTQSQEDDDHETTHAHDIAQGHNALETKVNNDGPNQMVGQSGLNMKISDEVSLGSGHRPVYKEDVGGPIDGLKIDELKSGDCNAEIASDGKEVEVKYIGMLKDGKVLTLLKVTLPLSSSRSVLTKYKDKPQKKTRPDVPQKETIPDEPQMEIIPANSWLVYEIELLRVSDPGEEKPKKKKSKKSRLVNRH</sequence>
<evidence type="ECO:0000256" key="5">
    <source>
        <dbReference type="SAM" id="MobiDB-lite"/>
    </source>
</evidence>
<feature type="compositionally biased region" description="Basic residues" evidence="5">
    <location>
        <begin position="1"/>
        <end position="11"/>
    </location>
</feature>
<evidence type="ECO:0000256" key="2">
    <source>
        <dbReference type="ARBA" id="ARBA00013194"/>
    </source>
</evidence>
<proteinExistence type="predicted"/>
<accession>A0A811MEA2</accession>
<comment type="catalytic activity">
    <reaction evidence="1">
        <text>[protein]-peptidylproline (omega=180) = [protein]-peptidylproline (omega=0)</text>
        <dbReference type="Rhea" id="RHEA:16237"/>
        <dbReference type="Rhea" id="RHEA-COMP:10747"/>
        <dbReference type="Rhea" id="RHEA-COMP:10748"/>
        <dbReference type="ChEBI" id="CHEBI:83833"/>
        <dbReference type="ChEBI" id="CHEBI:83834"/>
        <dbReference type="EC" id="5.2.1.8"/>
    </reaction>
</comment>
<gene>
    <name evidence="7" type="ORF">NCGR_LOCUS2886</name>
</gene>
<feature type="region of interest" description="Disordered" evidence="5">
    <location>
        <begin position="368"/>
        <end position="396"/>
    </location>
</feature>
<evidence type="ECO:0000259" key="6">
    <source>
        <dbReference type="Pfam" id="PF17800"/>
    </source>
</evidence>
<dbReference type="PANTHER" id="PTHR43811">
    <property type="entry name" value="FKBP-TYPE PEPTIDYL-PROLYL CIS-TRANS ISOMERASE FKPA"/>
    <property type="match status" value="1"/>
</dbReference>
<dbReference type="InterPro" id="IPR041232">
    <property type="entry name" value="NPL"/>
</dbReference>
<dbReference type="EMBL" id="CAJGYO010000001">
    <property type="protein sequence ID" value="CAD6205033.1"/>
    <property type="molecule type" value="Genomic_DNA"/>
</dbReference>
<protein>
    <recommendedName>
        <fullName evidence="2">peptidylprolyl isomerase</fullName>
        <ecNumber evidence="2">5.2.1.8</ecNumber>
    </recommendedName>
</protein>
<evidence type="ECO:0000313" key="8">
    <source>
        <dbReference type="Proteomes" id="UP000604825"/>
    </source>
</evidence>
<feature type="compositionally biased region" description="Basic and acidic residues" evidence="5">
    <location>
        <begin position="372"/>
        <end position="391"/>
    </location>
</feature>
<evidence type="ECO:0000313" key="7">
    <source>
        <dbReference type="EMBL" id="CAD6205033.1"/>
    </source>
</evidence>
<dbReference type="AlphaFoldDB" id="A0A811MEA2"/>
<keyword evidence="4" id="KW-0413">Isomerase</keyword>
<dbReference type="Gene3D" id="2.60.120.340">
    <property type="entry name" value="Nucleoplasmin core domain"/>
    <property type="match status" value="1"/>
</dbReference>
<feature type="region of interest" description="Disordered" evidence="5">
    <location>
        <begin position="1"/>
        <end position="47"/>
    </location>
</feature>
<organism evidence="7 8">
    <name type="scientific">Miscanthus lutarioriparius</name>
    <dbReference type="NCBI Taxonomy" id="422564"/>
    <lineage>
        <taxon>Eukaryota</taxon>
        <taxon>Viridiplantae</taxon>
        <taxon>Streptophyta</taxon>
        <taxon>Embryophyta</taxon>
        <taxon>Tracheophyta</taxon>
        <taxon>Spermatophyta</taxon>
        <taxon>Magnoliopsida</taxon>
        <taxon>Liliopsida</taxon>
        <taxon>Poales</taxon>
        <taxon>Poaceae</taxon>
        <taxon>PACMAD clade</taxon>
        <taxon>Panicoideae</taxon>
        <taxon>Andropogonodae</taxon>
        <taxon>Andropogoneae</taxon>
        <taxon>Saccharinae</taxon>
        <taxon>Miscanthus</taxon>
    </lineage>
</organism>
<dbReference type="GO" id="GO:0003755">
    <property type="term" value="F:peptidyl-prolyl cis-trans isomerase activity"/>
    <property type="evidence" value="ECO:0007669"/>
    <property type="project" value="UniProtKB-KW"/>
</dbReference>
<dbReference type="Pfam" id="PF17800">
    <property type="entry name" value="NPL"/>
    <property type="match status" value="1"/>
</dbReference>
<dbReference type="EC" id="5.2.1.8" evidence="2"/>